<keyword evidence="2" id="KW-0472">Membrane</keyword>
<keyword evidence="2" id="KW-1133">Transmembrane helix</keyword>
<evidence type="ECO:0000256" key="2">
    <source>
        <dbReference type="SAM" id="Phobius"/>
    </source>
</evidence>
<feature type="compositionally biased region" description="Polar residues" evidence="1">
    <location>
        <begin position="111"/>
        <end position="122"/>
    </location>
</feature>
<gene>
    <name evidence="3" type="ORF">BpHYR1_050308</name>
</gene>
<feature type="region of interest" description="Disordered" evidence="1">
    <location>
        <begin position="102"/>
        <end position="122"/>
    </location>
</feature>
<proteinExistence type="predicted"/>
<organism evidence="3 4">
    <name type="scientific">Brachionus plicatilis</name>
    <name type="common">Marine rotifer</name>
    <name type="synonym">Brachionus muelleri</name>
    <dbReference type="NCBI Taxonomy" id="10195"/>
    <lineage>
        <taxon>Eukaryota</taxon>
        <taxon>Metazoa</taxon>
        <taxon>Spiralia</taxon>
        <taxon>Gnathifera</taxon>
        <taxon>Rotifera</taxon>
        <taxon>Eurotatoria</taxon>
        <taxon>Monogononta</taxon>
        <taxon>Pseudotrocha</taxon>
        <taxon>Ploima</taxon>
        <taxon>Brachionidae</taxon>
        <taxon>Brachionus</taxon>
    </lineage>
</organism>
<keyword evidence="2" id="KW-0812">Transmembrane</keyword>
<dbReference type="AlphaFoldDB" id="A0A3M7P4P9"/>
<evidence type="ECO:0000256" key="1">
    <source>
        <dbReference type="SAM" id="MobiDB-lite"/>
    </source>
</evidence>
<comment type="caution">
    <text evidence="3">The sequence shown here is derived from an EMBL/GenBank/DDBJ whole genome shotgun (WGS) entry which is preliminary data.</text>
</comment>
<name>A0A3M7P4P9_BRAPC</name>
<dbReference type="Proteomes" id="UP000276133">
    <property type="component" value="Unassembled WGS sequence"/>
</dbReference>
<dbReference type="EMBL" id="REGN01013321">
    <property type="protein sequence ID" value="RMZ94071.1"/>
    <property type="molecule type" value="Genomic_DNA"/>
</dbReference>
<protein>
    <submittedName>
        <fullName evidence="3">Uncharacterized protein</fullName>
    </submittedName>
</protein>
<reference evidence="3 4" key="1">
    <citation type="journal article" date="2018" name="Sci. Rep.">
        <title>Genomic signatures of local adaptation to the degree of environmental predictability in rotifers.</title>
        <authorList>
            <person name="Franch-Gras L."/>
            <person name="Hahn C."/>
            <person name="Garcia-Roger E.M."/>
            <person name="Carmona M.J."/>
            <person name="Serra M."/>
            <person name="Gomez A."/>
        </authorList>
    </citation>
    <scope>NUCLEOTIDE SEQUENCE [LARGE SCALE GENOMIC DNA]</scope>
    <source>
        <strain evidence="3">HYR1</strain>
    </source>
</reference>
<keyword evidence="4" id="KW-1185">Reference proteome</keyword>
<evidence type="ECO:0000313" key="3">
    <source>
        <dbReference type="EMBL" id="RMZ94071.1"/>
    </source>
</evidence>
<feature type="transmembrane region" description="Helical" evidence="2">
    <location>
        <begin position="12"/>
        <end position="32"/>
    </location>
</feature>
<evidence type="ECO:0000313" key="4">
    <source>
        <dbReference type="Proteomes" id="UP000276133"/>
    </source>
</evidence>
<sequence>MGISFDHETLTFLVIVLVLEMSAFGFNSVPFFNGEGDVKKCCKPGESPSQIAVELEKLFKRAYPNLDKTNQLAPMQHHFLNDLPVDMKPKVEMDGELNRMGMGAKKGYEQGSFSQSSDFKTK</sequence>
<accession>A0A3M7P4P9</accession>